<dbReference type="InterPro" id="IPR008928">
    <property type="entry name" value="6-hairpin_glycosidase_sf"/>
</dbReference>
<dbReference type="InterPro" id="IPR027417">
    <property type="entry name" value="P-loop_NTPase"/>
</dbReference>
<keyword evidence="4" id="KW-0378">Hydrolase</keyword>
<comment type="similarity">
    <text evidence="2">Belongs to the glycosyl hydrolase 100 family.</text>
</comment>
<protein>
    <recommendedName>
        <fullName evidence="3">beta-fructofuranosidase</fullName>
        <ecNumber evidence="3">3.2.1.26</ecNumber>
    </recommendedName>
</protein>
<evidence type="ECO:0000313" key="9">
    <source>
        <dbReference type="Proteomes" id="UP000268007"/>
    </source>
</evidence>
<sequence length="627" mass="70271">MTLAAEDLNIEQRAIKVLKWASSTHGIKASSNGTDNYGYIWARDSAIAGLAILSNELTDLYQPLKSSLVRLQSASTKHGQIPSNILVTQQGEIQKVSFGGPVGRVDASFWWIISSVLYLQKLNDNIFKETVCRQCDAFFELANCWEFNGKGLMYVPMSSNWADEYVTSGYVLYDQLLRYWALTLAGNFFNRDDWEQKALEIKIRIKQHYLLEAELTDSLYTQAQQAKLKSFEIGENFIASFSPGSIIDRFDGWSMALLLLLDIPSKQTKDKIDKALKTVLNQTNNKGIPAFWPPITPDDELYKALLLNYGYNFKNKPGHFHNGGIWPVVNGFLVTGLTMSGFKSTANLLTDALNNEITNCITEKPFTEYFDFYTGEAGGVTNLCFSAAGYLLSALAQKDAAQLKSFLLPGYAETGSIIAKVKPNVQKVVGQIAFSDNKVVAISIAGESGSGKTTLSKIVRDILLEKGLKVIVLHQDDYFKLPPKQNHEARLKDFDHIGPHEVRLALLDEHIKKIKQLTSATLAVPYMDWVTDTEEVHHIDIEGTKVVLVDGTYTSLLNGVDHRIYINTTYQHTRKNRINRNRETVTSFIEKVLEKESSLIIAQQSAVDIVVDDKFMPLNNPNKLKTN</sequence>
<dbReference type="RefSeq" id="WP_121196629.1">
    <property type="nucleotide sequence ID" value="NZ_RBKU01000001.1"/>
</dbReference>
<evidence type="ECO:0000256" key="5">
    <source>
        <dbReference type="ARBA" id="ARBA00023277"/>
    </source>
</evidence>
<dbReference type="InterPro" id="IPR024746">
    <property type="entry name" value="Glyco_hydro_100"/>
</dbReference>
<evidence type="ECO:0000259" key="7">
    <source>
        <dbReference type="Pfam" id="PF00485"/>
    </source>
</evidence>
<dbReference type="GO" id="GO:0004564">
    <property type="term" value="F:beta-fructofuranosidase activity"/>
    <property type="evidence" value="ECO:0007669"/>
    <property type="project" value="UniProtKB-EC"/>
</dbReference>
<gene>
    <name evidence="8" type="ORF">BDD43_0930</name>
</gene>
<dbReference type="EMBL" id="RBKU01000001">
    <property type="protein sequence ID" value="RKR80795.1"/>
    <property type="molecule type" value="Genomic_DNA"/>
</dbReference>
<organism evidence="8 9">
    <name type="scientific">Mucilaginibacter gracilis</name>
    <dbReference type="NCBI Taxonomy" id="423350"/>
    <lineage>
        <taxon>Bacteria</taxon>
        <taxon>Pseudomonadati</taxon>
        <taxon>Bacteroidota</taxon>
        <taxon>Sphingobacteriia</taxon>
        <taxon>Sphingobacteriales</taxon>
        <taxon>Sphingobacteriaceae</taxon>
        <taxon>Mucilaginibacter</taxon>
    </lineage>
</organism>
<dbReference type="GO" id="GO:0033926">
    <property type="term" value="F:endo-alpha-N-acetylgalactosaminidase activity"/>
    <property type="evidence" value="ECO:0007669"/>
    <property type="project" value="InterPro"/>
</dbReference>
<dbReference type="Proteomes" id="UP000268007">
    <property type="component" value="Unassembled WGS sequence"/>
</dbReference>
<proteinExistence type="inferred from homology"/>
<dbReference type="Gene3D" id="3.40.50.300">
    <property type="entry name" value="P-loop containing nucleotide triphosphate hydrolases"/>
    <property type="match status" value="1"/>
</dbReference>
<dbReference type="SUPFAM" id="SSF52540">
    <property type="entry name" value="P-loop containing nucleoside triphosphate hydrolases"/>
    <property type="match status" value="1"/>
</dbReference>
<evidence type="ECO:0000256" key="1">
    <source>
        <dbReference type="ARBA" id="ARBA00000094"/>
    </source>
</evidence>
<dbReference type="Pfam" id="PF00485">
    <property type="entry name" value="PRK"/>
    <property type="match status" value="1"/>
</dbReference>
<dbReference type="PANTHER" id="PTHR10285">
    <property type="entry name" value="URIDINE KINASE"/>
    <property type="match status" value="1"/>
</dbReference>
<keyword evidence="9" id="KW-1185">Reference proteome</keyword>
<dbReference type="GO" id="GO:0016301">
    <property type="term" value="F:kinase activity"/>
    <property type="evidence" value="ECO:0007669"/>
    <property type="project" value="UniProtKB-KW"/>
</dbReference>
<evidence type="ECO:0000256" key="2">
    <source>
        <dbReference type="ARBA" id="ARBA00007671"/>
    </source>
</evidence>
<accession>A0A495IVM1</accession>
<dbReference type="OrthoDB" id="49490at2"/>
<name>A0A495IVM1_9SPHI</name>
<dbReference type="Gene3D" id="1.50.10.10">
    <property type="match status" value="1"/>
</dbReference>
<dbReference type="Pfam" id="PF12899">
    <property type="entry name" value="Glyco_hydro_100"/>
    <property type="match status" value="1"/>
</dbReference>
<evidence type="ECO:0000256" key="3">
    <source>
        <dbReference type="ARBA" id="ARBA00012758"/>
    </source>
</evidence>
<keyword evidence="5" id="KW-0119">Carbohydrate metabolism</keyword>
<dbReference type="InterPro" id="IPR012341">
    <property type="entry name" value="6hp_glycosidase-like_sf"/>
</dbReference>
<comment type="catalytic activity">
    <reaction evidence="1">
        <text>Hydrolysis of terminal non-reducing beta-D-fructofuranoside residues in beta-D-fructofuranosides.</text>
        <dbReference type="EC" id="3.2.1.26"/>
    </reaction>
</comment>
<dbReference type="GO" id="GO:0005524">
    <property type="term" value="F:ATP binding"/>
    <property type="evidence" value="ECO:0007669"/>
    <property type="project" value="InterPro"/>
</dbReference>
<keyword evidence="8" id="KW-0808">Transferase</keyword>
<evidence type="ECO:0000256" key="6">
    <source>
        <dbReference type="ARBA" id="ARBA00023295"/>
    </source>
</evidence>
<feature type="domain" description="Phosphoribulokinase/uridine kinase" evidence="7">
    <location>
        <begin position="442"/>
        <end position="593"/>
    </location>
</feature>
<comment type="caution">
    <text evidence="8">The sequence shown here is derived from an EMBL/GenBank/DDBJ whole genome shotgun (WGS) entry which is preliminary data.</text>
</comment>
<dbReference type="InterPro" id="IPR006083">
    <property type="entry name" value="PRK/URK"/>
</dbReference>
<keyword evidence="8" id="KW-0418">Kinase</keyword>
<dbReference type="GO" id="GO:0005975">
    <property type="term" value="P:carbohydrate metabolic process"/>
    <property type="evidence" value="ECO:0007669"/>
    <property type="project" value="InterPro"/>
</dbReference>
<keyword evidence="6" id="KW-0326">Glycosidase</keyword>
<evidence type="ECO:0000313" key="8">
    <source>
        <dbReference type="EMBL" id="RKR80795.1"/>
    </source>
</evidence>
<reference evidence="8 9" key="1">
    <citation type="submission" date="2018-10" db="EMBL/GenBank/DDBJ databases">
        <title>Genomic Encyclopedia of Archaeal and Bacterial Type Strains, Phase II (KMG-II): from individual species to whole genera.</title>
        <authorList>
            <person name="Goeker M."/>
        </authorList>
    </citation>
    <scope>NUCLEOTIDE SEQUENCE [LARGE SCALE GENOMIC DNA]</scope>
    <source>
        <strain evidence="8 9">DSM 18602</strain>
    </source>
</reference>
<dbReference type="SUPFAM" id="SSF48208">
    <property type="entry name" value="Six-hairpin glycosidases"/>
    <property type="match status" value="1"/>
</dbReference>
<evidence type="ECO:0000256" key="4">
    <source>
        <dbReference type="ARBA" id="ARBA00022801"/>
    </source>
</evidence>
<dbReference type="EC" id="3.2.1.26" evidence="3"/>
<dbReference type="AlphaFoldDB" id="A0A495IVM1"/>